<reference evidence="2 3" key="1">
    <citation type="submission" date="2015-09" db="EMBL/GenBank/DDBJ databases">
        <authorList>
            <consortium name="Pathogen Informatics"/>
        </authorList>
    </citation>
    <scope>NUCLEOTIDE SEQUENCE [LARGE SCALE GENOMIC DNA]</scope>
    <source>
        <strain evidence="2 3">2789STDY5834876</strain>
    </source>
</reference>
<organism evidence="2 3">
    <name type="scientific">Faecalicatena contorta</name>
    <dbReference type="NCBI Taxonomy" id="39482"/>
    <lineage>
        <taxon>Bacteria</taxon>
        <taxon>Bacillati</taxon>
        <taxon>Bacillota</taxon>
        <taxon>Clostridia</taxon>
        <taxon>Lachnospirales</taxon>
        <taxon>Lachnospiraceae</taxon>
        <taxon>Faecalicatena</taxon>
    </lineage>
</organism>
<evidence type="ECO:0000256" key="1">
    <source>
        <dbReference type="SAM" id="Coils"/>
    </source>
</evidence>
<sequence length="151" mass="17288">MREKENVVEMNEAIIAGKKALNSMKAAKETLSSAGNWGLWDMLGGGLFVDMIKHSKMDDAQEKLQDAKFQLQIFQCELKDVELPYHLSLEISDFLTFADFFFDGIVADWLVQSRINDAKEELENAILQVEGMVENLQKWEKQLMLGKEAER</sequence>
<accession>A0A174MYT3</accession>
<protein>
    <submittedName>
        <fullName evidence="2">Uncharacterized protein</fullName>
    </submittedName>
</protein>
<gene>
    <name evidence="2" type="ORF">ERS852491_05063</name>
</gene>
<keyword evidence="1" id="KW-0175">Coiled coil</keyword>
<feature type="coiled-coil region" evidence="1">
    <location>
        <begin position="115"/>
        <end position="142"/>
    </location>
</feature>
<dbReference type="Proteomes" id="UP000095544">
    <property type="component" value="Unassembled WGS sequence"/>
</dbReference>
<name>A0A174MYT3_9FIRM</name>
<dbReference type="AlphaFoldDB" id="A0A174MYT3"/>
<proteinExistence type="predicted"/>
<evidence type="ECO:0000313" key="3">
    <source>
        <dbReference type="Proteomes" id="UP000095544"/>
    </source>
</evidence>
<evidence type="ECO:0000313" key="2">
    <source>
        <dbReference type="EMBL" id="CUP40221.1"/>
    </source>
</evidence>
<dbReference type="OrthoDB" id="3540923at2"/>
<dbReference type="EMBL" id="CYZU01000098">
    <property type="protein sequence ID" value="CUP40221.1"/>
    <property type="molecule type" value="Genomic_DNA"/>
</dbReference>